<dbReference type="Proteomes" id="UP000429523">
    <property type="component" value="Unassembled WGS sequence"/>
</dbReference>
<feature type="compositionally biased region" description="Low complexity" evidence="1">
    <location>
        <begin position="250"/>
        <end position="267"/>
    </location>
</feature>
<feature type="compositionally biased region" description="Acidic residues" evidence="1">
    <location>
        <begin position="63"/>
        <end position="74"/>
    </location>
</feature>
<dbReference type="EMBL" id="QXGD01000071">
    <property type="protein sequence ID" value="KAE9254809.1"/>
    <property type="molecule type" value="Genomic_DNA"/>
</dbReference>
<comment type="caution">
    <text evidence="6">The sequence shown here is derived from an EMBL/GenBank/DDBJ whole genome shotgun (WGS) entry which is preliminary data.</text>
</comment>
<dbReference type="Proteomes" id="UP000433483">
    <property type="component" value="Unassembled WGS sequence"/>
</dbReference>
<dbReference type="PANTHER" id="PTHR23389">
    <property type="entry name" value="CHROMOSOME TRANSMISSION FIDELITY FACTOR 18"/>
    <property type="match status" value="1"/>
</dbReference>
<organism evidence="6 15">
    <name type="scientific">Phytophthora fragariae</name>
    <dbReference type="NCBI Taxonomy" id="53985"/>
    <lineage>
        <taxon>Eukaryota</taxon>
        <taxon>Sar</taxon>
        <taxon>Stramenopiles</taxon>
        <taxon>Oomycota</taxon>
        <taxon>Peronosporomycetes</taxon>
        <taxon>Peronosporales</taxon>
        <taxon>Peronosporaceae</taxon>
        <taxon>Phytophthora</taxon>
    </lineage>
</organism>
<dbReference type="Proteomes" id="UP000440367">
    <property type="component" value="Unassembled WGS sequence"/>
</dbReference>
<feature type="region of interest" description="Disordered" evidence="1">
    <location>
        <begin position="639"/>
        <end position="668"/>
    </location>
</feature>
<dbReference type="GO" id="GO:0061860">
    <property type="term" value="F:DNA clamp unloader activity"/>
    <property type="evidence" value="ECO:0007669"/>
    <property type="project" value="TreeGrafter"/>
</dbReference>
<evidence type="ECO:0000313" key="8">
    <source>
        <dbReference type="EMBL" id="KAE9252358.1"/>
    </source>
</evidence>
<evidence type="ECO:0000313" key="10">
    <source>
        <dbReference type="EMBL" id="KAE9327066.1"/>
    </source>
</evidence>
<dbReference type="Proteomes" id="UP000437068">
    <property type="component" value="Unassembled WGS sequence"/>
</dbReference>
<dbReference type="EMBL" id="QXGA01000051">
    <property type="protein sequence ID" value="KAE9154007.1"/>
    <property type="molecule type" value="Genomic_DNA"/>
</dbReference>
<evidence type="ECO:0000313" key="2">
    <source>
        <dbReference type="EMBL" id="KAE8947882.1"/>
    </source>
</evidence>
<feature type="region of interest" description="Disordered" evidence="1">
    <location>
        <begin position="317"/>
        <end position="356"/>
    </location>
</feature>
<dbReference type="GO" id="GO:0005634">
    <property type="term" value="C:nucleus"/>
    <property type="evidence" value="ECO:0007669"/>
    <property type="project" value="TreeGrafter"/>
</dbReference>
<evidence type="ECO:0000313" key="11">
    <source>
        <dbReference type="Proteomes" id="UP000429523"/>
    </source>
</evidence>
<dbReference type="EMBL" id="QXGC01000054">
    <property type="protein sequence ID" value="KAE9252358.1"/>
    <property type="molecule type" value="Genomic_DNA"/>
</dbReference>
<evidence type="ECO:0000313" key="18">
    <source>
        <dbReference type="Proteomes" id="UP000476176"/>
    </source>
</evidence>
<evidence type="ECO:0000313" key="9">
    <source>
        <dbReference type="EMBL" id="KAE9254809.1"/>
    </source>
</evidence>
<evidence type="ECO:0000313" key="19">
    <source>
        <dbReference type="Proteomes" id="UP000488956"/>
    </source>
</evidence>
<evidence type="ECO:0000313" key="17">
    <source>
        <dbReference type="Proteomes" id="UP000460718"/>
    </source>
</evidence>
<reference evidence="11 12" key="1">
    <citation type="submission" date="2018-08" db="EMBL/GenBank/DDBJ databases">
        <title>Genomic investigation of the strawberry pathogen Phytophthora fragariae indicates pathogenicity is determined by transcriptional variation in three key races.</title>
        <authorList>
            <person name="Adams T.M."/>
            <person name="Armitage A.D."/>
            <person name="Sobczyk M.K."/>
            <person name="Bates H.J."/>
            <person name="Dunwell J.M."/>
            <person name="Nellist C.F."/>
            <person name="Harrison R.J."/>
        </authorList>
    </citation>
    <scope>NUCLEOTIDE SEQUENCE [LARGE SCALE GENOMIC DNA]</scope>
    <source>
        <strain evidence="10 13">A4</strain>
        <strain evidence="9 14">BC-1</strain>
        <strain evidence="8 18">BC-23</strain>
        <strain evidence="7 12">NOV-27</strain>
        <strain evidence="6 15">NOV-5</strain>
        <strain evidence="5 16">NOV-71</strain>
        <strain evidence="2 11">NOV-9</strain>
        <strain evidence="4 19">ONT-3</strain>
        <strain evidence="3 17">SCRP245</strain>
    </source>
</reference>
<evidence type="ECO:0008006" key="20">
    <source>
        <dbReference type="Google" id="ProtNLM"/>
    </source>
</evidence>
<proteinExistence type="predicted"/>
<evidence type="ECO:0000313" key="5">
    <source>
        <dbReference type="EMBL" id="KAE9135842.1"/>
    </source>
</evidence>
<dbReference type="EMBL" id="QXFZ01000065">
    <property type="protein sequence ID" value="KAE9135842.1"/>
    <property type="molecule type" value="Genomic_DNA"/>
</dbReference>
<name>A0A6A3UQX8_9STRA</name>
<sequence>MASQGLSSWLSGPKADGSEPQQQDKSQEPSASSSDSPLDVSLAQLRAKETITSISPERRSQVEEIDSEADDAEFDDRAHWARRGSRKKARATRRAARAEDKSQPSIALFCVKEAAPVPETQEAEAEADAVASAIAASRLEQSERKGSKSKGRGRKKKTQSSGLEVDSAVDSSNREEDTSGVMSSGRPKRQAVVRAEILQQQQKLLDAVAARKTAAAFLTPPPSTKKKAEEGSATTSGRKRKLDMNKKKSSPPTKGAPPASSPGSSKTAQSFFLSEQEKKQLQEIEAVSSFREQLRQTREKDLAFFAGNTANPFFQARAATKRSSSAENSDGVDELNEDGEGAESKQRRGTGGGRWSKQLPLFPVVQHVCTVSVEAEDVDANANEGAMPPKKSVPAMSTSVVVIDDEAEGDSRLSTEVMGHLKAAMNGQITTESSFSEQFWFREYLDSSSLPAPVVEMIDVTSPRPEENADAAAAELAQRETLLVDELVETHGLREKRVRELLEGLEQARAKRLDREQNLSLVDRYLPVNASGLVGNSESLHTLSSWLGAWKVGGGDRERLDCFESELFTFEDHDSDSEDEVGDLCRLFILEGESGSGKSAAVYACAEELGYQIIEINAAQNRSGKSIVELAGEATQSTRVLHVGGKDDKSKKKNKKKRRRHSESRRSVDKSSAASLSLVLFEDVDLVFDEDKGFLNAVCSIAKHTKCPIVVTCAQLPDGFPAKPGRLCRELRKPSMDEFATWMRLVAFIEGLQLAPSLIDALGKFFERDVRRSLHFLEANLPVSSADTTTQWRWQHDSERHSDIKESRHLDVPAWTTWSTGSSSFDALTSNFLIELSAAASDEKKPEDKTREEKQVDVDAMAELAQVMDAASVADLWMTSATSRNGSDNIEDSFFLSEREQLAALELRRSSLHMLGSSANPFGASLRREEGPTASVCVQRTLDSALESSRRRTHQTALAQLKPKFELPLAYKGCGNSEPRFALDYMPMVGRLLSSTGLQEGRRRTSRRNHYLGDVLGDISLIDELPAFNTYLQADKDQIVDASPASTQ</sequence>
<evidence type="ECO:0000256" key="1">
    <source>
        <dbReference type="SAM" id="MobiDB-lite"/>
    </source>
</evidence>
<dbReference type="Proteomes" id="UP000440732">
    <property type="component" value="Unassembled WGS sequence"/>
</dbReference>
<keyword evidence="12" id="KW-1185">Reference proteome</keyword>
<dbReference type="EMBL" id="QXGF01000068">
    <property type="protein sequence ID" value="KAE8947882.1"/>
    <property type="molecule type" value="Genomic_DNA"/>
</dbReference>
<accession>A0A6A3UQX8</accession>
<dbReference type="Proteomes" id="UP000488956">
    <property type="component" value="Unassembled WGS sequence"/>
</dbReference>
<dbReference type="EMBL" id="QXFW01000071">
    <property type="protein sequence ID" value="KAE9026738.1"/>
    <property type="molecule type" value="Genomic_DNA"/>
</dbReference>
<feature type="region of interest" description="Disordered" evidence="1">
    <location>
        <begin position="1"/>
        <end position="194"/>
    </location>
</feature>
<feature type="region of interest" description="Disordered" evidence="1">
    <location>
        <begin position="215"/>
        <end position="276"/>
    </location>
</feature>
<dbReference type="SUPFAM" id="SSF52540">
    <property type="entry name" value="P-loop containing nucleoside triphosphate hydrolases"/>
    <property type="match status" value="1"/>
</dbReference>
<dbReference type="EMBL" id="QXGB01000063">
    <property type="protein sequence ID" value="KAE9233415.1"/>
    <property type="molecule type" value="Genomic_DNA"/>
</dbReference>
<dbReference type="EMBL" id="QXGE01000057">
    <property type="protein sequence ID" value="KAE9327066.1"/>
    <property type="molecule type" value="Genomic_DNA"/>
</dbReference>
<dbReference type="GO" id="GO:0003677">
    <property type="term" value="F:DNA binding"/>
    <property type="evidence" value="ECO:0007669"/>
    <property type="project" value="TreeGrafter"/>
</dbReference>
<dbReference type="Proteomes" id="UP000441208">
    <property type="component" value="Unassembled WGS sequence"/>
</dbReference>
<dbReference type="InterPro" id="IPR027417">
    <property type="entry name" value="P-loop_NTPase"/>
</dbReference>
<dbReference type="Proteomes" id="UP000460718">
    <property type="component" value="Unassembled WGS sequence"/>
</dbReference>
<evidence type="ECO:0000313" key="16">
    <source>
        <dbReference type="Proteomes" id="UP000441208"/>
    </source>
</evidence>
<feature type="compositionally biased region" description="Basic residues" evidence="1">
    <location>
        <begin position="147"/>
        <end position="158"/>
    </location>
</feature>
<dbReference type="Gene3D" id="3.40.50.300">
    <property type="entry name" value="P-loop containing nucleotide triphosphate hydrolases"/>
    <property type="match status" value="1"/>
</dbReference>
<dbReference type="EMBL" id="QXFX01000052">
    <property type="protein sequence ID" value="KAE9135714.1"/>
    <property type="molecule type" value="Genomic_DNA"/>
</dbReference>
<protein>
    <recommendedName>
        <fullName evidence="20">ATPase AAA-type core domain-containing protein</fullName>
    </recommendedName>
</protein>
<dbReference type="AlphaFoldDB" id="A0A6A3UQX8"/>
<feature type="compositionally biased region" description="Basic residues" evidence="1">
    <location>
        <begin position="80"/>
        <end position="95"/>
    </location>
</feature>
<dbReference type="PANTHER" id="PTHR23389:SF21">
    <property type="entry name" value="ATPASE FAMILY AAA DOMAIN-CONTAINING PROTEIN 5"/>
    <property type="match status" value="1"/>
</dbReference>
<evidence type="ECO:0000313" key="4">
    <source>
        <dbReference type="EMBL" id="KAE9135714.1"/>
    </source>
</evidence>
<dbReference type="Proteomes" id="UP000476176">
    <property type="component" value="Unassembled WGS sequence"/>
</dbReference>
<evidence type="ECO:0000313" key="12">
    <source>
        <dbReference type="Proteomes" id="UP000433483"/>
    </source>
</evidence>
<evidence type="ECO:0000313" key="6">
    <source>
        <dbReference type="EMBL" id="KAE9154007.1"/>
    </source>
</evidence>
<evidence type="ECO:0000313" key="13">
    <source>
        <dbReference type="Proteomes" id="UP000437068"/>
    </source>
</evidence>
<dbReference type="OrthoDB" id="9996895at2759"/>
<evidence type="ECO:0000313" key="3">
    <source>
        <dbReference type="EMBL" id="KAE9026738.1"/>
    </source>
</evidence>
<feature type="compositionally biased region" description="Low complexity" evidence="1">
    <location>
        <begin position="29"/>
        <end position="43"/>
    </location>
</feature>
<evidence type="ECO:0000313" key="15">
    <source>
        <dbReference type="Proteomes" id="UP000440732"/>
    </source>
</evidence>
<evidence type="ECO:0000313" key="7">
    <source>
        <dbReference type="EMBL" id="KAE9233415.1"/>
    </source>
</evidence>
<feature type="compositionally biased region" description="Polar residues" evidence="1">
    <location>
        <begin position="1"/>
        <end position="10"/>
    </location>
</feature>
<gene>
    <name evidence="10" type="ORF">PF001_g2100</name>
    <name evidence="9" type="ORF">PF002_g2672</name>
    <name evidence="8" type="ORF">PF004_g2003</name>
    <name evidence="7" type="ORF">PF005_g2328</name>
    <name evidence="6" type="ORF">PF006_g1915</name>
    <name evidence="5" type="ORF">PF007_g2414</name>
    <name evidence="2" type="ORF">PF009_g2537</name>
    <name evidence="4" type="ORF">PF010_g1971</name>
    <name evidence="3" type="ORF">PF011_g2403</name>
</gene>
<feature type="compositionally biased region" description="Acidic residues" evidence="1">
    <location>
        <begin position="330"/>
        <end position="341"/>
    </location>
</feature>
<feature type="compositionally biased region" description="Basic residues" evidence="1">
    <location>
        <begin position="651"/>
        <end position="663"/>
    </location>
</feature>
<evidence type="ECO:0000313" key="14">
    <source>
        <dbReference type="Proteomes" id="UP000440367"/>
    </source>
</evidence>